<dbReference type="Gene3D" id="3.20.20.80">
    <property type="entry name" value="Glycosidases"/>
    <property type="match status" value="1"/>
</dbReference>
<dbReference type="AlphaFoldDB" id="A0A1B6CXV5"/>
<evidence type="ECO:0000256" key="5">
    <source>
        <dbReference type="SAM" id="SignalP"/>
    </source>
</evidence>
<protein>
    <submittedName>
        <fullName evidence="6">Uncharacterized protein</fullName>
    </submittedName>
</protein>
<accession>A0A1B6CXV5</accession>
<comment type="similarity">
    <text evidence="1 4">Belongs to the glycosyl hydrolase 1 family.</text>
</comment>
<name>A0A1B6CXV5_9HEMI</name>
<reference evidence="6" key="1">
    <citation type="submission" date="2015-12" db="EMBL/GenBank/DDBJ databases">
        <title>De novo transcriptome assembly of four potential Pierce s Disease insect vectors from Arizona vineyards.</title>
        <authorList>
            <person name="Tassone E.E."/>
        </authorList>
    </citation>
    <scope>NUCLEOTIDE SEQUENCE</scope>
</reference>
<evidence type="ECO:0000256" key="1">
    <source>
        <dbReference type="ARBA" id="ARBA00010838"/>
    </source>
</evidence>
<feature type="chain" id="PRO_5008580885" evidence="5">
    <location>
        <begin position="20"/>
        <end position="199"/>
    </location>
</feature>
<dbReference type="InterPro" id="IPR017853">
    <property type="entry name" value="GH"/>
</dbReference>
<evidence type="ECO:0000256" key="4">
    <source>
        <dbReference type="RuleBase" id="RU003690"/>
    </source>
</evidence>
<sequence length="199" mass="22972">MFQIRYVVFALSLLGWSICLDEDFKFPDGFKIGAASSAYQIEGAFNEDGKGESIWDRFVRQNPSPIKNNSTGDVAADSYHKYKEDVQLLKSVGFDHYRFSISWTRIQPKGEINEINKKGIDYYNALIDELLANKIEPLVTMTHFDLPQALQDLGGWLNPEIVNYFEDYAYILFTYFGDRVNKCRLIYTLCMTIFLLVVL</sequence>
<feature type="signal peptide" evidence="5">
    <location>
        <begin position="1"/>
        <end position="19"/>
    </location>
</feature>
<dbReference type="SUPFAM" id="SSF51445">
    <property type="entry name" value="(Trans)glycosidases"/>
    <property type="match status" value="1"/>
</dbReference>
<organism evidence="6">
    <name type="scientific">Clastoptera arizonana</name>
    <name type="common">Arizona spittle bug</name>
    <dbReference type="NCBI Taxonomy" id="38151"/>
    <lineage>
        <taxon>Eukaryota</taxon>
        <taxon>Metazoa</taxon>
        <taxon>Ecdysozoa</taxon>
        <taxon>Arthropoda</taxon>
        <taxon>Hexapoda</taxon>
        <taxon>Insecta</taxon>
        <taxon>Pterygota</taxon>
        <taxon>Neoptera</taxon>
        <taxon>Paraneoptera</taxon>
        <taxon>Hemiptera</taxon>
        <taxon>Auchenorrhyncha</taxon>
        <taxon>Cercopoidea</taxon>
        <taxon>Clastopteridae</taxon>
        <taxon>Clastoptera</taxon>
    </lineage>
</organism>
<keyword evidence="3" id="KW-0326">Glycosidase</keyword>
<proteinExistence type="inferred from homology"/>
<dbReference type="GO" id="GO:0005975">
    <property type="term" value="P:carbohydrate metabolic process"/>
    <property type="evidence" value="ECO:0007669"/>
    <property type="project" value="InterPro"/>
</dbReference>
<evidence type="ECO:0000256" key="3">
    <source>
        <dbReference type="ARBA" id="ARBA00023295"/>
    </source>
</evidence>
<dbReference type="PANTHER" id="PTHR10353:SF36">
    <property type="entry name" value="LP05116P"/>
    <property type="match status" value="1"/>
</dbReference>
<dbReference type="GO" id="GO:0008422">
    <property type="term" value="F:beta-glucosidase activity"/>
    <property type="evidence" value="ECO:0007669"/>
    <property type="project" value="TreeGrafter"/>
</dbReference>
<keyword evidence="5" id="KW-0732">Signal</keyword>
<evidence type="ECO:0000256" key="2">
    <source>
        <dbReference type="ARBA" id="ARBA00022801"/>
    </source>
</evidence>
<dbReference type="PANTHER" id="PTHR10353">
    <property type="entry name" value="GLYCOSYL HYDROLASE"/>
    <property type="match status" value="1"/>
</dbReference>
<dbReference type="EMBL" id="GEDC01019143">
    <property type="protein sequence ID" value="JAS18155.1"/>
    <property type="molecule type" value="Transcribed_RNA"/>
</dbReference>
<dbReference type="InterPro" id="IPR001360">
    <property type="entry name" value="Glyco_hydro_1"/>
</dbReference>
<dbReference type="Pfam" id="PF00232">
    <property type="entry name" value="Glyco_hydro_1"/>
    <property type="match status" value="1"/>
</dbReference>
<evidence type="ECO:0000313" key="6">
    <source>
        <dbReference type="EMBL" id="JAS18155.1"/>
    </source>
</evidence>
<gene>
    <name evidence="6" type="ORF">g.24732</name>
</gene>
<keyword evidence="2" id="KW-0378">Hydrolase</keyword>